<keyword evidence="2" id="KW-1185">Reference proteome</keyword>
<dbReference type="AlphaFoldDB" id="A0A8J2MNB3"/>
<comment type="caution">
    <text evidence="1">The sequence shown here is derived from an EMBL/GenBank/DDBJ whole genome shotgun (WGS) entry which is preliminary data.</text>
</comment>
<evidence type="ECO:0000313" key="1">
    <source>
        <dbReference type="EMBL" id="CAG5100532.1"/>
    </source>
</evidence>
<organism evidence="1 2">
    <name type="scientific">Cotesia congregata</name>
    <name type="common">Parasitoid wasp</name>
    <name type="synonym">Apanteles congregatus</name>
    <dbReference type="NCBI Taxonomy" id="51543"/>
    <lineage>
        <taxon>Eukaryota</taxon>
        <taxon>Metazoa</taxon>
        <taxon>Ecdysozoa</taxon>
        <taxon>Arthropoda</taxon>
        <taxon>Hexapoda</taxon>
        <taxon>Insecta</taxon>
        <taxon>Pterygota</taxon>
        <taxon>Neoptera</taxon>
        <taxon>Endopterygota</taxon>
        <taxon>Hymenoptera</taxon>
        <taxon>Apocrita</taxon>
        <taxon>Ichneumonoidea</taxon>
        <taxon>Braconidae</taxon>
        <taxon>Microgastrinae</taxon>
        <taxon>Cotesia</taxon>
    </lineage>
</organism>
<name>A0A8J2MNB3_COTCN</name>
<dbReference type="Proteomes" id="UP000786811">
    <property type="component" value="Unassembled WGS sequence"/>
</dbReference>
<evidence type="ECO:0000313" key="2">
    <source>
        <dbReference type="Proteomes" id="UP000786811"/>
    </source>
</evidence>
<dbReference type="EMBL" id="CAJNRD030001122">
    <property type="protein sequence ID" value="CAG5100532.1"/>
    <property type="molecule type" value="Genomic_DNA"/>
</dbReference>
<sequence>MERLGSKIEELAEFIKDKRNVHHELRKIVASITYADLLTEIKAEVSPVETGVDIRSIKKTEHGGVLLEMSRKTEDSKAFTDAVKSATANIGTVKTLTPTATIEILDLDEISTESEVREALKREFTDSLEVKRANLTKPTPRGNRAAFCELDEPSAIKALDKARIPQSTCRSHERSEMTRILQGNLNRCALAQNLLRQRGFEDKIDVCFIC</sequence>
<reference evidence="1" key="1">
    <citation type="submission" date="2021-04" db="EMBL/GenBank/DDBJ databases">
        <authorList>
            <person name="Chebbi M.A.C M."/>
        </authorList>
    </citation>
    <scope>NUCLEOTIDE SEQUENCE</scope>
</reference>
<dbReference type="OrthoDB" id="7693811at2759"/>
<accession>A0A8J2MNB3</accession>
<proteinExistence type="predicted"/>
<gene>
    <name evidence="1" type="ORF">HICCMSTLAB_LOCUS9605</name>
</gene>
<protein>
    <submittedName>
        <fullName evidence="1">Uncharacterized protein</fullName>
    </submittedName>
</protein>